<dbReference type="EMBL" id="JBHEZZ010000015">
    <property type="protein sequence ID" value="MFC1404527.1"/>
    <property type="molecule type" value="Genomic_DNA"/>
</dbReference>
<evidence type="ECO:0000313" key="2">
    <source>
        <dbReference type="Proteomes" id="UP001592528"/>
    </source>
</evidence>
<dbReference type="Proteomes" id="UP001592528">
    <property type="component" value="Unassembled WGS sequence"/>
</dbReference>
<organism evidence="1 2">
    <name type="scientific">Streptacidiphilus cavernicola</name>
    <dbReference type="NCBI Taxonomy" id="3342716"/>
    <lineage>
        <taxon>Bacteria</taxon>
        <taxon>Bacillati</taxon>
        <taxon>Actinomycetota</taxon>
        <taxon>Actinomycetes</taxon>
        <taxon>Kitasatosporales</taxon>
        <taxon>Streptomycetaceae</taxon>
        <taxon>Streptacidiphilus</taxon>
    </lineage>
</organism>
<dbReference type="RefSeq" id="WP_030254007.1">
    <property type="nucleotide sequence ID" value="NZ_JBHEZZ010000015.1"/>
</dbReference>
<proteinExistence type="predicted"/>
<evidence type="ECO:0008006" key="3">
    <source>
        <dbReference type="Google" id="ProtNLM"/>
    </source>
</evidence>
<comment type="caution">
    <text evidence="1">The sequence shown here is derived from an EMBL/GenBank/DDBJ whole genome shotgun (WGS) entry which is preliminary data.</text>
</comment>
<accession>A0ABV6USZ7</accession>
<gene>
    <name evidence="1" type="ORF">ACEZDJ_24830</name>
</gene>
<evidence type="ECO:0000313" key="1">
    <source>
        <dbReference type="EMBL" id="MFC1404527.1"/>
    </source>
</evidence>
<name>A0ABV6USZ7_9ACTN</name>
<keyword evidence="2" id="KW-1185">Reference proteome</keyword>
<sequence>MTTMIDTTALATATCHLCPPGGGTVVATYSGDGPSRLAGDRARSETRASGVQHHDHYDPALDAFVVVRHQA</sequence>
<reference evidence="1 2" key="1">
    <citation type="submission" date="2024-09" db="EMBL/GenBank/DDBJ databases">
        <authorList>
            <person name="Lee S.D."/>
        </authorList>
    </citation>
    <scope>NUCLEOTIDE SEQUENCE [LARGE SCALE GENOMIC DNA]</scope>
    <source>
        <strain evidence="1 2">N1-5</strain>
    </source>
</reference>
<protein>
    <recommendedName>
        <fullName evidence="3">SAM-dependent methyltransferase</fullName>
    </recommendedName>
</protein>